<feature type="transmembrane region" description="Helical" evidence="1">
    <location>
        <begin position="6"/>
        <end position="29"/>
    </location>
</feature>
<name>A0ABU3AER8_9FLAO</name>
<accession>A0ABU3AER8</accession>
<feature type="transmembrane region" description="Helical" evidence="1">
    <location>
        <begin position="217"/>
        <end position="239"/>
    </location>
</feature>
<gene>
    <name evidence="2" type="ORF">RM706_13345</name>
</gene>
<keyword evidence="3" id="KW-1185">Reference proteome</keyword>
<proteinExistence type="predicted"/>
<keyword evidence="1" id="KW-0812">Transmembrane</keyword>
<dbReference type="EMBL" id="JAVRHR010000003">
    <property type="protein sequence ID" value="MDT0608027.1"/>
    <property type="molecule type" value="Genomic_DNA"/>
</dbReference>
<evidence type="ECO:0000313" key="2">
    <source>
        <dbReference type="EMBL" id="MDT0608027.1"/>
    </source>
</evidence>
<reference evidence="2 3" key="1">
    <citation type="submission" date="2023-09" db="EMBL/GenBank/DDBJ databases">
        <authorList>
            <person name="Rey-Velasco X."/>
        </authorList>
    </citation>
    <scope>NUCLEOTIDE SEQUENCE [LARGE SCALE GENOMIC DNA]</scope>
    <source>
        <strain evidence="2 3">F388</strain>
    </source>
</reference>
<protein>
    <submittedName>
        <fullName evidence="2">Uncharacterized protein</fullName>
    </submittedName>
</protein>
<dbReference type="Proteomes" id="UP001255246">
    <property type="component" value="Unassembled WGS sequence"/>
</dbReference>
<evidence type="ECO:0000256" key="1">
    <source>
        <dbReference type="SAM" id="Phobius"/>
    </source>
</evidence>
<evidence type="ECO:0000313" key="3">
    <source>
        <dbReference type="Proteomes" id="UP001255246"/>
    </source>
</evidence>
<keyword evidence="1" id="KW-0472">Membrane</keyword>
<organism evidence="2 3">
    <name type="scientific">Croceitalea rosinachiae</name>
    <dbReference type="NCBI Taxonomy" id="3075596"/>
    <lineage>
        <taxon>Bacteria</taxon>
        <taxon>Pseudomonadati</taxon>
        <taxon>Bacteroidota</taxon>
        <taxon>Flavobacteriia</taxon>
        <taxon>Flavobacteriales</taxon>
        <taxon>Flavobacteriaceae</taxon>
        <taxon>Croceitalea</taxon>
    </lineage>
</organism>
<sequence>MDTETINSLLPGTITLIVTSLFGLLIGILTEKFKNRLRIITYQIYTQNLKPNLSKNLIGNLKISLSEREIDSLRSAYVEFENKNNVDLENVAIRFSISQGAIFQGSEGYVRSSLSWLNWTENHNDFFQNVLSEFNALPTDENGLKQIPDNLQNQINYVNQNQEYLIPVFNRKDTAHFNFLFEDPIDGSTAILNTSINHKSVRLERKVDDDKVAKKNLWTAVGIGIALVIIILTIIIYNYPENKALIIISGIVGFSYSIVGYLILEIYKRIKDYFK</sequence>
<feature type="transmembrane region" description="Helical" evidence="1">
    <location>
        <begin position="245"/>
        <end position="267"/>
    </location>
</feature>
<dbReference type="RefSeq" id="WP_311352370.1">
    <property type="nucleotide sequence ID" value="NZ_JAVRHR010000003.1"/>
</dbReference>
<comment type="caution">
    <text evidence="2">The sequence shown here is derived from an EMBL/GenBank/DDBJ whole genome shotgun (WGS) entry which is preliminary data.</text>
</comment>
<keyword evidence="1" id="KW-1133">Transmembrane helix</keyword>